<evidence type="ECO:0000256" key="2">
    <source>
        <dbReference type="ARBA" id="ARBA00023125"/>
    </source>
</evidence>
<sequence>MAGHAPSATKGQKRKRVVLTITQKLDLIRRLERGEKRSQLMQEFGVGSSTIYDIKARKADLLKFVSVAETSQALEQRRTLHKPKLEQLDSMLYEWLTLKRSEGASISGPMLIEKAKDLYQQLAMTEPCVFSDGWLARFKMRHGIRRLDISGEKQPADPEAAKKYCVFFKKLIGQHGITPENLYNAAKTGLFWRCLPSSALAGAGEVGAPVFKRNKDCVTLLTCANATGTHKIKLLMVSKFKQPGTFKGIVHQLVEYKTQPNAWVDKDIFLYWFHHIFAPAVKDHLKERGLAEDTKVILVLDDSQARPSEAELVSGNIFTIFLPANVTSLIQPMDQGITREFTRELLNFEGAVQEFQSRYSIKDAVFNAARAWSVVKPTTLKRAWRKLWAEGIFAEGSSEEEEFQSFNRRPTSRAHPEIVGVLQNGDPAHLIAKLKDDEFEKWVKVYQGLDDAKSLTDSEMMEMVVYPERNTCPAGDLDSEAEEHSEETKVSWAMAAQCLETLVKFAEQQPSYSASEVTQLHVIHNNFLKKRQLTCRRADISKVFQKAA</sequence>
<dbReference type="GO" id="GO:0003677">
    <property type="term" value="F:DNA binding"/>
    <property type="evidence" value="ECO:0007669"/>
    <property type="project" value="UniProtKB-UniRule"/>
</dbReference>
<dbReference type="InterPro" id="IPR009057">
    <property type="entry name" value="Homeodomain-like_sf"/>
</dbReference>
<dbReference type="InterPro" id="IPR050863">
    <property type="entry name" value="CenT-Element_Derived"/>
</dbReference>
<evidence type="ECO:0000256" key="3">
    <source>
        <dbReference type="ARBA" id="ARBA00023242"/>
    </source>
</evidence>
<name>K7FTN8_PELSI</name>
<keyword evidence="3 4" id="KW-0539">Nucleus</keyword>
<accession>K7FTN8</accession>
<dbReference type="Proteomes" id="UP000007267">
    <property type="component" value="Unassembled WGS sequence"/>
</dbReference>
<reference evidence="8" key="1">
    <citation type="submission" date="2011-10" db="EMBL/GenBank/DDBJ databases">
        <authorList>
            <consortium name="Soft-shell Turtle Genome Consortium"/>
        </authorList>
    </citation>
    <scope>NUCLEOTIDE SEQUENCE [LARGE SCALE GENOMIC DNA]</scope>
    <source>
        <strain evidence="8">Daiwa-1</strain>
    </source>
</reference>
<dbReference type="PANTHER" id="PTHR19303">
    <property type="entry name" value="TRANSPOSON"/>
    <property type="match status" value="1"/>
</dbReference>
<organism evidence="7 8">
    <name type="scientific">Pelodiscus sinensis</name>
    <name type="common">Chinese softshell turtle</name>
    <name type="synonym">Trionyx sinensis</name>
    <dbReference type="NCBI Taxonomy" id="13735"/>
    <lineage>
        <taxon>Eukaryota</taxon>
        <taxon>Metazoa</taxon>
        <taxon>Chordata</taxon>
        <taxon>Craniata</taxon>
        <taxon>Vertebrata</taxon>
        <taxon>Euteleostomi</taxon>
        <taxon>Archelosauria</taxon>
        <taxon>Testudinata</taxon>
        <taxon>Testudines</taxon>
        <taxon>Cryptodira</taxon>
        <taxon>Trionychia</taxon>
        <taxon>Trionychidae</taxon>
        <taxon>Pelodiscus</taxon>
    </lineage>
</organism>
<comment type="subcellular location">
    <subcellularLocation>
        <location evidence="1 4">Nucleus</location>
    </subcellularLocation>
</comment>
<evidence type="ECO:0000256" key="1">
    <source>
        <dbReference type="ARBA" id="ARBA00004123"/>
    </source>
</evidence>
<evidence type="ECO:0000259" key="5">
    <source>
        <dbReference type="PROSITE" id="PS50960"/>
    </source>
</evidence>
<reference evidence="8" key="2">
    <citation type="journal article" date="2013" name="Nat. Genet.">
        <title>The draft genomes of soft-shell turtle and green sea turtle yield insights into the development and evolution of the turtle-specific body plan.</title>
        <authorList>
            <person name="Wang Z."/>
            <person name="Pascual-Anaya J."/>
            <person name="Zadissa A."/>
            <person name="Li W."/>
            <person name="Niimura Y."/>
            <person name="Huang Z."/>
            <person name="Li C."/>
            <person name="White S."/>
            <person name="Xiong Z."/>
            <person name="Fang D."/>
            <person name="Wang B."/>
            <person name="Ming Y."/>
            <person name="Chen Y."/>
            <person name="Zheng Y."/>
            <person name="Kuraku S."/>
            <person name="Pignatelli M."/>
            <person name="Herrero J."/>
            <person name="Beal K."/>
            <person name="Nozawa M."/>
            <person name="Li Q."/>
            <person name="Wang J."/>
            <person name="Zhang H."/>
            <person name="Yu L."/>
            <person name="Shigenobu S."/>
            <person name="Wang J."/>
            <person name="Liu J."/>
            <person name="Flicek P."/>
            <person name="Searle S."/>
            <person name="Wang J."/>
            <person name="Kuratani S."/>
            <person name="Yin Y."/>
            <person name="Aken B."/>
            <person name="Zhang G."/>
            <person name="Irie N."/>
        </authorList>
    </citation>
    <scope>NUCLEOTIDE SEQUENCE [LARGE SCALE GENOMIC DNA]</scope>
    <source>
        <strain evidence="8">Daiwa-1</strain>
    </source>
</reference>
<dbReference type="Ensembl" id="ENSPSIT00000011455.1">
    <property type="protein sequence ID" value="ENSPSIP00000011398.1"/>
    <property type="gene ID" value="ENSPSIG00000010302.1"/>
</dbReference>
<feature type="DNA-binding region" description="H-T-H motif" evidence="4">
    <location>
        <begin position="37"/>
        <end position="57"/>
    </location>
</feature>
<evidence type="ECO:0000313" key="8">
    <source>
        <dbReference type="Proteomes" id="UP000007267"/>
    </source>
</evidence>
<dbReference type="EMBL" id="AGCU01029723">
    <property type="status" value="NOT_ANNOTATED_CDS"/>
    <property type="molecule type" value="Genomic_DNA"/>
</dbReference>
<feature type="domain" description="HTH psq-type" evidence="5">
    <location>
        <begin position="10"/>
        <end position="61"/>
    </location>
</feature>
<feature type="domain" description="HTH CENPB-type" evidence="6">
    <location>
        <begin position="76"/>
        <end position="148"/>
    </location>
</feature>
<reference evidence="7" key="3">
    <citation type="submission" date="2025-08" db="UniProtKB">
        <authorList>
            <consortium name="Ensembl"/>
        </authorList>
    </citation>
    <scope>IDENTIFICATION</scope>
</reference>
<dbReference type="Pfam" id="PF03184">
    <property type="entry name" value="DDE_1"/>
    <property type="match status" value="1"/>
</dbReference>
<keyword evidence="2 4" id="KW-0238">DNA-binding</keyword>
<dbReference type="Gene3D" id="1.10.10.60">
    <property type="entry name" value="Homeodomain-like"/>
    <property type="match status" value="2"/>
</dbReference>
<dbReference type="InterPro" id="IPR004875">
    <property type="entry name" value="DDE_SF_endonuclease_dom"/>
</dbReference>
<reference evidence="7" key="4">
    <citation type="submission" date="2025-09" db="UniProtKB">
        <authorList>
            <consortium name="Ensembl"/>
        </authorList>
    </citation>
    <scope>IDENTIFICATION</scope>
</reference>
<proteinExistence type="predicted"/>
<dbReference type="GeneTree" id="ENSGT00940000162277"/>
<dbReference type="Pfam" id="PF03221">
    <property type="entry name" value="HTH_Tnp_Tc5"/>
    <property type="match status" value="1"/>
</dbReference>
<dbReference type="PROSITE" id="PS50960">
    <property type="entry name" value="HTH_PSQ"/>
    <property type="match status" value="1"/>
</dbReference>
<dbReference type="SMART" id="SM00674">
    <property type="entry name" value="CENPB"/>
    <property type="match status" value="1"/>
</dbReference>
<keyword evidence="8" id="KW-1185">Reference proteome</keyword>
<evidence type="ECO:0000256" key="4">
    <source>
        <dbReference type="PROSITE-ProRule" id="PRU00320"/>
    </source>
</evidence>
<dbReference type="PROSITE" id="PS51253">
    <property type="entry name" value="HTH_CENPB"/>
    <property type="match status" value="1"/>
</dbReference>
<dbReference type="InterPro" id="IPR006600">
    <property type="entry name" value="HTH_CenpB_DNA-bd_dom"/>
</dbReference>
<dbReference type="Pfam" id="PF04218">
    <property type="entry name" value="CENP-B_N"/>
    <property type="match status" value="1"/>
</dbReference>
<dbReference type="AlphaFoldDB" id="K7FTN8"/>
<dbReference type="InterPro" id="IPR007889">
    <property type="entry name" value="HTH_Psq"/>
</dbReference>
<evidence type="ECO:0000259" key="6">
    <source>
        <dbReference type="PROSITE" id="PS51253"/>
    </source>
</evidence>
<protein>
    <submittedName>
        <fullName evidence="7">Jerky protein-like</fullName>
    </submittedName>
</protein>
<dbReference type="GO" id="GO:0005634">
    <property type="term" value="C:nucleus"/>
    <property type="evidence" value="ECO:0007669"/>
    <property type="project" value="UniProtKB-SubCell"/>
</dbReference>
<dbReference type="SUPFAM" id="SSF46689">
    <property type="entry name" value="Homeodomain-like"/>
    <property type="match status" value="2"/>
</dbReference>
<evidence type="ECO:0000313" key="7">
    <source>
        <dbReference type="Ensembl" id="ENSPSIP00000011398.1"/>
    </source>
</evidence>
<dbReference type="PANTHER" id="PTHR19303:SF11">
    <property type="entry name" value="JERKY PROTEIN HOMOLOG"/>
    <property type="match status" value="1"/>
</dbReference>